<dbReference type="EMBL" id="CAJVPW010078081">
    <property type="protein sequence ID" value="CAG8799335.1"/>
    <property type="molecule type" value="Genomic_DNA"/>
</dbReference>
<evidence type="ECO:0000313" key="2">
    <source>
        <dbReference type="Proteomes" id="UP000789366"/>
    </source>
</evidence>
<dbReference type="Proteomes" id="UP000789366">
    <property type="component" value="Unassembled WGS sequence"/>
</dbReference>
<feature type="non-terminal residue" evidence="1">
    <location>
        <position position="1"/>
    </location>
</feature>
<name>A0ACA9RLR4_9GLOM</name>
<sequence length="69" mass="8355">VTNVQRMFRDQPKNIEKFTNFIQLSFNLFVQEILLDKDVIDDVKNLNYITVDMKIFMVNRKDFLQQLDL</sequence>
<keyword evidence="2" id="KW-1185">Reference proteome</keyword>
<feature type="non-terminal residue" evidence="1">
    <location>
        <position position="69"/>
    </location>
</feature>
<gene>
    <name evidence="1" type="ORF">SPELUC_LOCUS17917</name>
</gene>
<proteinExistence type="predicted"/>
<comment type="caution">
    <text evidence="1">The sequence shown here is derived from an EMBL/GenBank/DDBJ whole genome shotgun (WGS) entry which is preliminary data.</text>
</comment>
<accession>A0ACA9RLR4</accession>
<protein>
    <submittedName>
        <fullName evidence="1">1508_t:CDS:1</fullName>
    </submittedName>
</protein>
<evidence type="ECO:0000313" key="1">
    <source>
        <dbReference type="EMBL" id="CAG8799335.1"/>
    </source>
</evidence>
<organism evidence="1 2">
    <name type="scientific">Cetraspora pellucida</name>
    <dbReference type="NCBI Taxonomy" id="1433469"/>
    <lineage>
        <taxon>Eukaryota</taxon>
        <taxon>Fungi</taxon>
        <taxon>Fungi incertae sedis</taxon>
        <taxon>Mucoromycota</taxon>
        <taxon>Glomeromycotina</taxon>
        <taxon>Glomeromycetes</taxon>
        <taxon>Diversisporales</taxon>
        <taxon>Gigasporaceae</taxon>
        <taxon>Cetraspora</taxon>
    </lineage>
</organism>
<reference evidence="1" key="1">
    <citation type="submission" date="2021-06" db="EMBL/GenBank/DDBJ databases">
        <authorList>
            <person name="Kallberg Y."/>
            <person name="Tangrot J."/>
            <person name="Rosling A."/>
        </authorList>
    </citation>
    <scope>NUCLEOTIDE SEQUENCE</scope>
    <source>
        <strain evidence="1">28 12/20/2015</strain>
    </source>
</reference>